<proteinExistence type="inferred from homology"/>
<dbReference type="InterPro" id="IPR032525">
    <property type="entry name" value="Peptidase_U32_C"/>
</dbReference>
<dbReference type="Gene3D" id="2.40.30.10">
    <property type="entry name" value="Translation factors"/>
    <property type="match status" value="1"/>
</dbReference>
<dbReference type="AlphaFoldDB" id="A0A9D1EE93"/>
<keyword evidence="2" id="KW-0378">Hydrolase</keyword>
<dbReference type="EMBL" id="DVHN01000057">
    <property type="protein sequence ID" value="HIR88358.1"/>
    <property type="molecule type" value="Genomic_DNA"/>
</dbReference>
<dbReference type="PANTHER" id="PTHR30217:SF6">
    <property type="entry name" value="TRNA HYDROXYLATION PROTEIN P"/>
    <property type="match status" value="1"/>
</dbReference>
<organism evidence="5 6">
    <name type="scientific">Candidatus Fimimorpha faecalis</name>
    <dbReference type="NCBI Taxonomy" id="2840824"/>
    <lineage>
        <taxon>Bacteria</taxon>
        <taxon>Bacillati</taxon>
        <taxon>Bacillota</taxon>
        <taxon>Clostridia</taxon>
        <taxon>Eubacteriales</taxon>
        <taxon>Candidatus Fimimorpha</taxon>
    </lineage>
</organism>
<dbReference type="InterPro" id="IPR001539">
    <property type="entry name" value="Peptidase_U32"/>
</dbReference>
<dbReference type="Proteomes" id="UP000824201">
    <property type="component" value="Unassembled WGS sequence"/>
</dbReference>
<evidence type="ECO:0000256" key="1">
    <source>
        <dbReference type="ARBA" id="ARBA00022670"/>
    </source>
</evidence>
<dbReference type="PANTHER" id="PTHR30217">
    <property type="entry name" value="PEPTIDASE U32 FAMILY"/>
    <property type="match status" value="1"/>
</dbReference>
<gene>
    <name evidence="5" type="ORF">IAC96_05345</name>
</gene>
<dbReference type="Pfam" id="PF01136">
    <property type="entry name" value="Peptidase_U32"/>
    <property type="match status" value="1"/>
</dbReference>
<evidence type="ECO:0000259" key="4">
    <source>
        <dbReference type="Pfam" id="PF16325"/>
    </source>
</evidence>
<dbReference type="PROSITE" id="PS01276">
    <property type="entry name" value="PEPTIDASE_U32"/>
    <property type="match status" value="1"/>
</dbReference>
<dbReference type="GO" id="GO:0006508">
    <property type="term" value="P:proteolysis"/>
    <property type="evidence" value="ECO:0007669"/>
    <property type="project" value="UniProtKB-KW"/>
</dbReference>
<reference evidence="5" key="2">
    <citation type="journal article" date="2021" name="PeerJ">
        <title>Extensive microbial diversity within the chicken gut microbiome revealed by metagenomics and culture.</title>
        <authorList>
            <person name="Gilroy R."/>
            <person name="Ravi A."/>
            <person name="Getino M."/>
            <person name="Pursley I."/>
            <person name="Horton D.L."/>
            <person name="Alikhan N.F."/>
            <person name="Baker D."/>
            <person name="Gharbi K."/>
            <person name="Hall N."/>
            <person name="Watson M."/>
            <person name="Adriaenssens E.M."/>
            <person name="Foster-Nyarko E."/>
            <person name="Jarju S."/>
            <person name="Secka A."/>
            <person name="Antonio M."/>
            <person name="Oren A."/>
            <person name="Chaudhuri R.R."/>
            <person name="La Ragione R."/>
            <person name="Hildebrand F."/>
            <person name="Pallen M.J."/>
        </authorList>
    </citation>
    <scope>NUCLEOTIDE SEQUENCE</scope>
    <source>
        <strain evidence="5">ChiW13-3771</strain>
    </source>
</reference>
<comment type="similarity">
    <text evidence="3">Belongs to the peptidase U32 family.</text>
</comment>
<protein>
    <submittedName>
        <fullName evidence="5">U32 family peptidase</fullName>
    </submittedName>
</protein>
<dbReference type="GO" id="GO:0008233">
    <property type="term" value="F:peptidase activity"/>
    <property type="evidence" value="ECO:0007669"/>
    <property type="project" value="UniProtKB-KW"/>
</dbReference>
<comment type="caution">
    <text evidence="5">The sequence shown here is derived from an EMBL/GenBank/DDBJ whole genome shotgun (WGS) entry which is preliminary data.</text>
</comment>
<evidence type="ECO:0000256" key="2">
    <source>
        <dbReference type="ARBA" id="ARBA00022801"/>
    </source>
</evidence>
<dbReference type="InterPro" id="IPR051454">
    <property type="entry name" value="RNA/ubiquinone_mod_enzymes"/>
</dbReference>
<feature type="domain" description="Peptidase family U32 C-terminal" evidence="4">
    <location>
        <begin position="324"/>
        <end position="404"/>
    </location>
</feature>
<name>A0A9D1EE93_9FIRM</name>
<dbReference type="Pfam" id="PF16325">
    <property type="entry name" value="Peptidase_U32_C"/>
    <property type="match status" value="1"/>
</dbReference>
<evidence type="ECO:0000313" key="6">
    <source>
        <dbReference type="Proteomes" id="UP000824201"/>
    </source>
</evidence>
<accession>A0A9D1EE93</accession>
<keyword evidence="1" id="KW-0645">Protease</keyword>
<sequence>MRHPELLIPASSLEVLKIAVIFGADAVYIGGEAFGLRAKAKNFSLEEMKEGVAFAHAHNVRVYVTANILAHNSDLDGVRKYFEELKEVNPDALIISDPGVFMIAKEVLPEMELHISTQANNTNYGTYLFWKGQGAKRVVSARELSLREIKEIRDHIPDDLEIESFIHGAMCISYSGRCLLSNYFTGRDANQGACTHPCRWKYSIMEETRPGEYMPVYENERGTYIFNSKDLCMIEHVPDLINAGIDSLKVEGRMKTALYVATVARTYRKAIDDYQTDPKRYEANMDWYKEEIGKCTYREFTTGFFYGKPDETTQIYDNNTYIKNYTYLGIIGQRDEKGYYSLEQRNKFSVGEQIEVMKPNGENIEVVVKGIYDEDYEPMESAPHPKQLLHIDLGIPLDQYDILRRREEE</sequence>
<evidence type="ECO:0000313" key="5">
    <source>
        <dbReference type="EMBL" id="HIR88358.1"/>
    </source>
</evidence>
<reference evidence="5" key="1">
    <citation type="submission" date="2020-10" db="EMBL/GenBank/DDBJ databases">
        <authorList>
            <person name="Gilroy R."/>
        </authorList>
    </citation>
    <scope>NUCLEOTIDE SEQUENCE</scope>
    <source>
        <strain evidence="5">ChiW13-3771</strain>
    </source>
</reference>
<evidence type="ECO:0000256" key="3">
    <source>
        <dbReference type="ARBA" id="ARBA00038374"/>
    </source>
</evidence>